<evidence type="ECO:0000256" key="3">
    <source>
        <dbReference type="ARBA" id="ARBA00022448"/>
    </source>
</evidence>
<keyword evidence="8" id="KW-1133">Transmembrane helix</keyword>
<evidence type="ECO:0000256" key="2">
    <source>
        <dbReference type="ARBA" id="ARBA00005318"/>
    </source>
</evidence>
<comment type="caution">
    <text evidence="13">The sequence shown here is derived from an EMBL/GenBank/DDBJ whole genome shotgun (WGS) entry which is preliminary data.</text>
</comment>
<feature type="domain" description="GspL periplasmic" evidence="12">
    <location>
        <begin position="266"/>
        <end position="424"/>
    </location>
</feature>
<evidence type="ECO:0000256" key="5">
    <source>
        <dbReference type="ARBA" id="ARBA00022519"/>
    </source>
</evidence>
<proteinExistence type="inferred from homology"/>
<evidence type="ECO:0000313" key="13">
    <source>
        <dbReference type="EMBL" id="GLR76534.1"/>
    </source>
</evidence>
<dbReference type="NCBIfam" id="TIGR01709">
    <property type="entry name" value="typeII_sec_gspL"/>
    <property type="match status" value="1"/>
</dbReference>
<keyword evidence="3 10" id="KW-0813">Transport</keyword>
<dbReference type="InterPro" id="IPR024230">
    <property type="entry name" value="GspL_cyto_dom"/>
</dbReference>
<evidence type="ECO:0000256" key="8">
    <source>
        <dbReference type="ARBA" id="ARBA00022989"/>
    </source>
</evidence>
<keyword evidence="7 10" id="KW-0653">Protein transport</keyword>
<reference evidence="14" key="1">
    <citation type="journal article" date="2019" name="Int. J. Syst. Evol. Microbiol.">
        <title>The Global Catalogue of Microorganisms (GCM) 10K type strain sequencing project: providing services to taxonomists for standard genome sequencing and annotation.</title>
        <authorList>
            <consortium name="The Broad Institute Genomics Platform"/>
            <consortium name="The Broad Institute Genome Sequencing Center for Infectious Disease"/>
            <person name="Wu L."/>
            <person name="Ma J."/>
        </authorList>
    </citation>
    <scope>NUCLEOTIDE SEQUENCE [LARGE SCALE GENOMIC DNA]</scope>
    <source>
        <strain evidence="14">NBRC 105001</strain>
    </source>
</reference>
<gene>
    <name evidence="13" type="primary">gspL</name>
    <name evidence="13" type="ORF">GCM10007855_34090</name>
</gene>
<sequence>MSEHLIIRLNSQSSDPIQWIVWSPENKEVIVSGELSSSETIESLTQYSVQRSVSVLLPSSDILLREVSIPEGAARQFPSMLPFIIEDDLAQDVDDLHIVILKKDSKTAQVAVVEHQKMERWVALLTDAGIQTKRFIPDVLSLPSHQDGVAMVELNQQWLLRYGEYQGAIAEPEWLPMLLDGLVKHAVQTADGIVVQEEKEEQEESDEVDDAPCYALHSYSPCSVEIENTKHVQETPELIMQLLAKGALTSRVNLLSGKYRPQSSWRKHWRIWQKVILAFGLVMVAFVAQHVSEVQKLEQHSLALRAESERIFRDVFPGKRKIPTMSYLKSQMKNEESRLQGGSGGDDLLAWMSELTPYLIKVPQVKLQSLKFDGKRDELRLQASASDFPYFEQLTSELNTKFDVEQGQLNKNQGQVFGAIIIRRK</sequence>
<evidence type="ECO:0000256" key="4">
    <source>
        <dbReference type="ARBA" id="ARBA00022475"/>
    </source>
</evidence>
<dbReference type="EMBL" id="BSOU01000011">
    <property type="protein sequence ID" value="GLR76534.1"/>
    <property type="molecule type" value="Genomic_DNA"/>
</dbReference>
<comment type="subcellular location">
    <subcellularLocation>
        <location evidence="1">Cell inner membrane</location>
        <topology evidence="1">Single-pass membrane protein</topology>
    </subcellularLocation>
</comment>
<evidence type="ECO:0000256" key="10">
    <source>
        <dbReference type="PIRNR" id="PIRNR015761"/>
    </source>
</evidence>
<dbReference type="SUPFAM" id="SSF53067">
    <property type="entry name" value="Actin-like ATPase domain"/>
    <property type="match status" value="2"/>
</dbReference>
<name>A0ABQ6AJY3_9GAMM</name>
<keyword evidence="9" id="KW-0472">Membrane</keyword>
<feature type="domain" description="GspL cytoplasmic actin-ATPase-like" evidence="11">
    <location>
        <begin position="5"/>
        <end position="262"/>
    </location>
</feature>
<dbReference type="Gene3D" id="3.30.420.370">
    <property type="match status" value="1"/>
</dbReference>
<organism evidence="13 14">
    <name type="scientific">Aliivibrio sifiae</name>
    <dbReference type="NCBI Taxonomy" id="566293"/>
    <lineage>
        <taxon>Bacteria</taxon>
        <taxon>Pseudomonadati</taxon>
        <taxon>Pseudomonadota</taxon>
        <taxon>Gammaproteobacteria</taxon>
        <taxon>Vibrionales</taxon>
        <taxon>Vibrionaceae</taxon>
        <taxon>Aliivibrio</taxon>
    </lineage>
</organism>
<dbReference type="PIRSF" id="PIRSF015761">
    <property type="entry name" value="Protein_L"/>
    <property type="match status" value="1"/>
</dbReference>
<dbReference type="Proteomes" id="UP001156660">
    <property type="component" value="Unassembled WGS sequence"/>
</dbReference>
<dbReference type="InterPro" id="IPR043129">
    <property type="entry name" value="ATPase_NBD"/>
</dbReference>
<dbReference type="Gene3D" id="3.30.1360.100">
    <property type="entry name" value="General secretion pathway protein M, EpsM"/>
    <property type="match status" value="1"/>
</dbReference>
<dbReference type="Pfam" id="PF12693">
    <property type="entry name" value="GspL_C"/>
    <property type="match status" value="1"/>
</dbReference>
<keyword evidence="4" id="KW-1003">Cell membrane</keyword>
<comment type="function">
    <text evidence="10">Inner membrane component of the type II secretion system required for the energy-dependent secretion of extracellular factors such as proteases and toxins from the periplasm.</text>
</comment>
<dbReference type="RefSeq" id="WP_105064417.1">
    <property type="nucleotide sequence ID" value="NZ_BSOU01000011.1"/>
</dbReference>
<evidence type="ECO:0000259" key="12">
    <source>
        <dbReference type="Pfam" id="PF12693"/>
    </source>
</evidence>
<dbReference type="InterPro" id="IPR007812">
    <property type="entry name" value="T2SS_protein-GspL"/>
</dbReference>
<keyword evidence="5" id="KW-0997">Cell inner membrane</keyword>
<evidence type="ECO:0000256" key="6">
    <source>
        <dbReference type="ARBA" id="ARBA00022692"/>
    </source>
</evidence>
<evidence type="ECO:0000256" key="9">
    <source>
        <dbReference type="ARBA" id="ARBA00023136"/>
    </source>
</evidence>
<comment type="similarity">
    <text evidence="2 10">Belongs to the GSP L family.</text>
</comment>
<evidence type="ECO:0000256" key="7">
    <source>
        <dbReference type="ARBA" id="ARBA00022927"/>
    </source>
</evidence>
<dbReference type="Gene3D" id="3.30.420.380">
    <property type="match status" value="1"/>
</dbReference>
<evidence type="ECO:0000313" key="14">
    <source>
        <dbReference type="Proteomes" id="UP001156660"/>
    </source>
</evidence>
<dbReference type="Pfam" id="PF05134">
    <property type="entry name" value="T2SSL"/>
    <property type="match status" value="1"/>
</dbReference>
<dbReference type="InterPro" id="IPR025691">
    <property type="entry name" value="GspL_pp_dom"/>
</dbReference>
<evidence type="ECO:0000259" key="11">
    <source>
        <dbReference type="Pfam" id="PF05134"/>
    </source>
</evidence>
<keyword evidence="6" id="KW-0812">Transmembrane</keyword>
<keyword evidence="14" id="KW-1185">Reference proteome</keyword>
<evidence type="ECO:0000256" key="1">
    <source>
        <dbReference type="ARBA" id="ARBA00004377"/>
    </source>
</evidence>
<dbReference type="CDD" id="cd24017">
    <property type="entry name" value="ASKHA_T2SSL_N"/>
    <property type="match status" value="1"/>
</dbReference>
<protein>
    <recommendedName>
        <fullName evidence="10">Type II secretion system protein L</fullName>
        <shortName evidence="10">T2SS protein L</shortName>
    </recommendedName>
</protein>
<accession>A0ABQ6AJY3</accession>